<dbReference type="Proteomes" id="UP001162131">
    <property type="component" value="Unassembled WGS sequence"/>
</dbReference>
<reference evidence="1" key="1">
    <citation type="submission" date="2021-09" db="EMBL/GenBank/DDBJ databases">
        <authorList>
            <consortium name="AG Swart"/>
            <person name="Singh M."/>
            <person name="Singh A."/>
            <person name="Seah K."/>
            <person name="Emmerich C."/>
        </authorList>
    </citation>
    <scope>NUCLEOTIDE SEQUENCE</scope>
    <source>
        <strain evidence="1">ATCC30299</strain>
    </source>
</reference>
<accession>A0AAU9JIT0</accession>
<organism evidence="1 2">
    <name type="scientific">Blepharisma stoltei</name>
    <dbReference type="NCBI Taxonomy" id="1481888"/>
    <lineage>
        <taxon>Eukaryota</taxon>
        <taxon>Sar</taxon>
        <taxon>Alveolata</taxon>
        <taxon>Ciliophora</taxon>
        <taxon>Postciliodesmatophora</taxon>
        <taxon>Heterotrichea</taxon>
        <taxon>Heterotrichida</taxon>
        <taxon>Blepharismidae</taxon>
        <taxon>Blepharisma</taxon>
    </lineage>
</organism>
<evidence type="ECO:0000313" key="1">
    <source>
        <dbReference type="EMBL" id="CAG9325598.1"/>
    </source>
</evidence>
<gene>
    <name evidence="1" type="ORF">BSTOLATCC_MIC38847</name>
</gene>
<dbReference type="EMBL" id="CAJZBQ010000038">
    <property type="protein sequence ID" value="CAG9325598.1"/>
    <property type="molecule type" value="Genomic_DNA"/>
</dbReference>
<comment type="caution">
    <text evidence="1">The sequence shown here is derived from an EMBL/GenBank/DDBJ whole genome shotgun (WGS) entry which is preliminary data.</text>
</comment>
<evidence type="ECO:0000313" key="2">
    <source>
        <dbReference type="Proteomes" id="UP001162131"/>
    </source>
</evidence>
<sequence>MSRRSPFIKVEALMDKLSKDYPALNKTVIPTISHRSTPVGRNMTPVRPTIPPDFAIMMLKENTKFAKIKDLKLAKPPKRPTPLTVKVHEYEAETSLNCFMKHIATESYERYLSERAPGFRKGKEIYVKIPEGNAKKRKRKVGKMACLSPSNLELLGQKEFSNTQPEFIKKNLTSVNRRLQKTVKNWCLAEMKKKSTDLQLIDHYTFRSKH</sequence>
<keyword evidence="2" id="KW-1185">Reference proteome</keyword>
<proteinExistence type="predicted"/>
<dbReference type="AlphaFoldDB" id="A0AAU9JIT0"/>
<name>A0AAU9JIT0_9CILI</name>
<protein>
    <submittedName>
        <fullName evidence="1">Uncharacterized protein</fullName>
    </submittedName>
</protein>